<accession>A0ABP7WFE3</accession>
<sequence length="274" mass="28576">MAGLTRATGAATALAGTIVLAACGSNAYKVTDEASPPPSSTGAATAEPSSGERLVLRWRRTGGIAGFGGSGALPDFSLYGDGRAIFVPDGGDRRATEYRLRPDALRRLLDQARAAGLDRSRTIAPDEQVMDAPVLEITMGAARTRVVMPEEHDGPVTRFQKRLYPTGWAEGDQAGPGRPYRPARVAVLAGRVGADVGSGDGQGVKTWPLAPLDRGERVAGGLCTVLTGRDAATAERLAASGSSATPWRSGAHLYSVRFRPLLPDETACADIARP</sequence>
<gene>
    <name evidence="3" type="ORF">GCM10022214_55080</name>
</gene>
<evidence type="ECO:0000256" key="2">
    <source>
        <dbReference type="SAM" id="SignalP"/>
    </source>
</evidence>
<reference evidence="4" key="1">
    <citation type="journal article" date="2019" name="Int. J. Syst. Evol. Microbiol.">
        <title>The Global Catalogue of Microorganisms (GCM) 10K type strain sequencing project: providing services to taxonomists for standard genome sequencing and annotation.</title>
        <authorList>
            <consortium name="The Broad Institute Genomics Platform"/>
            <consortium name="The Broad Institute Genome Sequencing Center for Infectious Disease"/>
            <person name="Wu L."/>
            <person name="Ma J."/>
        </authorList>
    </citation>
    <scope>NUCLEOTIDE SEQUENCE [LARGE SCALE GENOMIC DNA]</scope>
    <source>
        <strain evidence="4">JCM 16702</strain>
    </source>
</reference>
<evidence type="ECO:0000313" key="3">
    <source>
        <dbReference type="EMBL" id="GAA4087758.1"/>
    </source>
</evidence>
<evidence type="ECO:0008006" key="5">
    <source>
        <dbReference type="Google" id="ProtNLM"/>
    </source>
</evidence>
<feature type="region of interest" description="Disordered" evidence="1">
    <location>
        <begin position="32"/>
        <end position="51"/>
    </location>
</feature>
<dbReference type="EMBL" id="BAAAZG010000042">
    <property type="protein sequence ID" value="GAA4087758.1"/>
    <property type="molecule type" value="Genomic_DNA"/>
</dbReference>
<comment type="caution">
    <text evidence="3">The sequence shown here is derived from an EMBL/GenBank/DDBJ whole genome shotgun (WGS) entry which is preliminary data.</text>
</comment>
<feature type="chain" id="PRO_5045040530" description="Lipoprotein" evidence="2">
    <location>
        <begin position="22"/>
        <end position="274"/>
    </location>
</feature>
<keyword evidence="2" id="KW-0732">Signal</keyword>
<keyword evidence="4" id="KW-1185">Reference proteome</keyword>
<dbReference type="Proteomes" id="UP001500683">
    <property type="component" value="Unassembled WGS sequence"/>
</dbReference>
<organism evidence="3 4">
    <name type="scientific">Actinomadura miaoliensis</name>
    <dbReference type="NCBI Taxonomy" id="430685"/>
    <lineage>
        <taxon>Bacteria</taxon>
        <taxon>Bacillati</taxon>
        <taxon>Actinomycetota</taxon>
        <taxon>Actinomycetes</taxon>
        <taxon>Streptosporangiales</taxon>
        <taxon>Thermomonosporaceae</taxon>
        <taxon>Actinomadura</taxon>
    </lineage>
</organism>
<feature type="signal peptide" evidence="2">
    <location>
        <begin position="1"/>
        <end position="21"/>
    </location>
</feature>
<name>A0ABP7WFE3_9ACTN</name>
<dbReference type="RefSeq" id="WP_344953122.1">
    <property type="nucleotide sequence ID" value="NZ_BAAAZG010000042.1"/>
</dbReference>
<evidence type="ECO:0000256" key="1">
    <source>
        <dbReference type="SAM" id="MobiDB-lite"/>
    </source>
</evidence>
<evidence type="ECO:0000313" key="4">
    <source>
        <dbReference type="Proteomes" id="UP001500683"/>
    </source>
</evidence>
<proteinExistence type="predicted"/>
<dbReference type="PROSITE" id="PS51257">
    <property type="entry name" value="PROKAR_LIPOPROTEIN"/>
    <property type="match status" value="1"/>
</dbReference>
<protein>
    <recommendedName>
        <fullName evidence="5">Lipoprotein</fullName>
    </recommendedName>
</protein>